<name>A0ABP8VAI8_9GAMM</name>
<evidence type="ECO:0000313" key="2">
    <source>
        <dbReference type="Proteomes" id="UP001500604"/>
    </source>
</evidence>
<dbReference type="Gene3D" id="1.10.1660.60">
    <property type="entry name" value="Putative excisionased domain DUF1233"/>
    <property type="match status" value="1"/>
</dbReference>
<comment type="caution">
    <text evidence="1">The sequence shown here is derived from an EMBL/GenBank/DDBJ whole genome shotgun (WGS) entry which is preliminary data.</text>
</comment>
<dbReference type="Proteomes" id="UP001500604">
    <property type="component" value="Unassembled WGS sequence"/>
</dbReference>
<evidence type="ECO:0000313" key="1">
    <source>
        <dbReference type="EMBL" id="GAA4652040.1"/>
    </source>
</evidence>
<protein>
    <recommendedName>
        <fullName evidence="3">Excisionase</fullName>
    </recommendedName>
</protein>
<keyword evidence="2" id="KW-1185">Reference proteome</keyword>
<organism evidence="1 2">
    <name type="scientific">Kistimonas scapharcae</name>
    <dbReference type="NCBI Taxonomy" id="1036133"/>
    <lineage>
        <taxon>Bacteria</taxon>
        <taxon>Pseudomonadati</taxon>
        <taxon>Pseudomonadota</taxon>
        <taxon>Gammaproteobacteria</taxon>
        <taxon>Oceanospirillales</taxon>
        <taxon>Endozoicomonadaceae</taxon>
        <taxon>Kistimonas</taxon>
    </lineage>
</organism>
<accession>A0ABP8VAI8</accession>
<evidence type="ECO:0008006" key="3">
    <source>
        <dbReference type="Google" id="ProtNLM"/>
    </source>
</evidence>
<dbReference type="InterPro" id="IPR038146">
    <property type="entry name" value="933W_put_Xis_sf"/>
</dbReference>
<dbReference type="EMBL" id="BAABFL010000468">
    <property type="protein sequence ID" value="GAA4652040.1"/>
    <property type="molecule type" value="Genomic_DNA"/>
</dbReference>
<reference evidence="2" key="1">
    <citation type="journal article" date="2019" name="Int. J. Syst. Evol. Microbiol.">
        <title>The Global Catalogue of Microorganisms (GCM) 10K type strain sequencing project: providing services to taxonomists for standard genome sequencing and annotation.</title>
        <authorList>
            <consortium name="The Broad Institute Genomics Platform"/>
            <consortium name="The Broad Institute Genome Sequencing Center for Infectious Disease"/>
            <person name="Wu L."/>
            <person name="Ma J."/>
        </authorList>
    </citation>
    <scope>NUCLEOTIDE SEQUENCE [LARGE SCALE GENOMIC DNA]</scope>
    <source>
        <strain evidence="2">JCM 17805</strain>
    </source>
</reference>
<sequence length="62" mass="7273">MSVTWVLPNKLSELTGYTVKSIENKMEQGVWPQGRIWKKAPDGRRVINKKEYDRWAESQPVI</sequence>
<proteinExistence type="predicted"/>
<gene>
    <name evidence="1" type="ORF">GCM10023116_43240</name>
</gene>